<accession>E9H6H6</accession>
<name>E9H6H6_DAPPU</name>
<dbReference type="Pfam" id="PF15633">
    <property type="entry name" value="Tox-ART-HYD1"/>
    <property type="match status" value="1"/>
</dbReference>
<evidence type="ECO:0000256" key="2">
    <source>
        <dbReference type="SAM" id="Phobius"/>
    </source>
</evidence>
<dbReference type="InterPro" id="IPR028920">
    <property type="entry name" value="Tox-ART-HYD1_dom"/>
</dbReference>
<feature type="compositionally biased region" description="Low complexity" evidence="1">
    <location>
        <begin position="176"/>
        <end position="192"/>
    </location>
</feature>
<evidence type="ECO:0000256" key="1">
    <source>
        <dbReference type="SAM" id="MobiDB-lite"/>
    </source>
</evidence>
<keyword evidence="5" id="KW-1185">Reference proteome</keyword>
<dbReference type="KEGG" id="dpx:DAPPUDRAFT_227378"/>
<keyword evidence="2" id="KW-0812">Transmembrane</keyword>
<reference evidence="4 5" key="1">
    <citation type="journal article" date="2011" name="Science">
        <title>The ecoresponsive genome of Daphnia pulex.</title>
        <authorList>
            <person name="Colbourne J.K."/>
            <person name="Pfrender M.E."/>
            <person name="Gilbert D."/>
            <person name="Thomas W.K."/>
            <person name="Tucker A."/>
            <person name="Oakley T.H."/>
            <person name="Tokishita S."/>
            <person name="Aerts A."/>
            <person name="Arnold G.J."/>
            <person name="Basu M.K."/>
            <person name="Bauer D.J."/>
            <person name="Caceres C.E."/>
            <person name="Carmel L."/>
            <person name="Casola C."/>
            <person name="Choi J.H."/>
            <person name="Detter J.C."/>
            <person name="Dong Q."/>
            <person name="Dusheyko S."/>
            <person name="Eads B.D."/>
            <person name="Frohlich T."/>
            <person name="Geiler-Samerotte K.A."/>
            <person name="Gerlach D."/>
            <person name="Hatcher P."/>
            <person name="Jogdeo S."/>
            <person name="Krijgsveld J."/>
            <person name="Kriventseva E.V."/>
            <person name="Kultz D."/>
            <person name="Laforsch C."/>
            <person name="Lindquist E."/>
            <person name="Lopez J."/>
            <person name="Manak J.R."/>
            <person name="Muller J."/>
            <person name="Pangilinan J."/>
            <person name="Patwardhan R.P."/>
            <person name="Pitluck S."/>
            <person name="Pritham E.J."/>
            <person name="Rechtsteiner A."/>
            <person name="Rho M."/>
            <person name="Rogozin I.B."/>
            <person name="Sakarya O."/>
            <person name="Salamov A."/>
            <person name="Schaack S."/>
            <person name="Shapiro H."/>
            <person name="Shiga Y."/>
            <person name="Skalitzky C."/>
            <person name="Smith Z."/>
            <person name="Souvorov A."/>
            <person name="Sung W."/>
            <person name="Tang Z."/>
            <person name="Tsuchiya D."/>
            <person name="Tu H."/>
            <person name="Vos H."/>
            <person name="Wang M."/>
            <person name="Wolf Y.I."/>
            <person name="Yamagata H."/>
            <person name="Yamada T."/>
            <person name="Ye Y."/>
            <person name="Shaw J.R."/>
            <person name="Andrews J."/>
            <person name="Crease T.J."/>
            <person name="Tang H."/>
            <person name="Lucas S.M."/>
            <person name="Robertson H.M."/>
            <person name="Bork P."/>
            <person name="Koonin E.V."/>
            <person name="Zdobnov E.M."/>
            <person name="Grigoriev I.V."/>
            <person name="Lynch M."/>
            <person name="Boore J.L."/>
        </authorList>
    </citation>
    <scope>NUCLEOTIDE SEQUENCE [LARGE SCALE GENOMIC DNA]</scope>
</reference>
<feature type="region of interest" description="Disordered" evidence="1">
    <location>
        <begin position="153"/>
        <end position="248"/>
    </location>
</feature>
<protein>
    <recommendedName>
        <fullName evidence="3">Tox-ART-HYD1 domain-containing protein</fullName>
    </recommendedName>
</protein>
<evidence type="ECO:0000313" key="4">
    <source>
        <dbReference type="EMBL" id="EFX72661.1"/>
    </source>
</evidence>
<evidence type="ECO:0000313" key="5">
    <source>
        <dbReference type="Proteomes" id="UP000000305"/>
    </source>
</evidence>
<dbReference type="InParanoid" id="E9H6H6"/>
<proteinExistence type="predicted"/>
<keyword evidence="2" id="KW-1133">Transmembrane helix</keyword>
<evidence type="ECO:0000259" key="3">
    <source>
        <dbReference type="Pfam" id="PF15633"/>
    </source>
</evidence>
<feature type="transmembrane region" description="Helical" evidence="2">
    <location>
        <begin position="248"/>
        <end position="274"/>
    </location>
</feature>
<feature type="domain" description="Tox-ART-HYD1" evidence="3">
    <location>
        <begin position="10"/>
        <end position="113"/>
    </location>
</feature>
<organism evidence="4 5">
    <name type="scientific">Daphnia pulex</name>
    <name type="common">Water flea</name>
    <dbReference type="NCBI Taxonomy" id="6669"/>
    <lineage>
        <taxon>Eukaryota</taxon>
        <taxon>Metazoa</taxon>
        <taxon>Ecdysozoa</taxon>
        <taxon>Arthropoda</taxon>
        <taxon>Crustacea</taxon>
        <taxon>Branchiopoda</taxon>
        <taxon>Diplostraca</taxon>
        <taxon>Cladocera</taxon>
        <taxon>Anomopoda</taxon>
        <taxon>Daphniidae</taxon>
        <taxon>Daphnia</taxon>
    </lineage>
</organism>
<dbReference type="Proteomes" id="UP000000305">
    <property type="component" value="Unassembled WGS sequence"/>
</dbReference>
<dbReference type="AlphaFoldDB" id="E9H6H6"/>
<gene>
    <name evidence="4" type="ORF">DAPPUDRAFT_227378</name>
</gene>
<dbReference type="EMBL" id="GL732597">
    <property type="protein sequence ID" value="EFX72661.1"/>
    <property type="molecule type" value="Genomic_DNA"/>
</dbReference>
<keyword evidence="2" id="KW-0472">Membrane</keyword>
<dbReference type="HOGENOM" id="CLU_984367_0_0_1"/>
<dbReference type="OrthoDB" id="6369174at2759"/>
<sequence>MSRMSICNFLYHYTNEENFNKILDEKILRVSLRGRHGRFGTGVYLTSFTPDKGREAIKKNNRDGVSHLQEYADKTEECYLKFKKEDLVDVKNVQPKGHQQDIWLNSSDINLRDISYYSGYTDKSDEEEYHPCASVVASAEANVGSYENHCSRHANPAVSERQSAGRSTYGYGTGGDSRSISYRSYYQQQQQESESDSDGDYSWYPNPAVCERHQSAGRSTYGYGTGGDSRSTSFRTSHQQQQQESDEIGLGGVVAGTAAVLAVGAAAFGLFAAFRQSRQNNQQ</sequence>
<feature type="compositionally biased region" description="Polar residues" evidence="1">
    <location>
        <begin position="228"/>
        <end position="243"/>
    </location>
</feature>